<dbReference type="RefSeq" id="WP_103325271.1">
    <property type="nucleotide sequence ID" value="NZ_CP133164.1"/>
</dbReference>
<dbReference type="Proteomes" id="UP001237292">
    <property type="component" value="Chromosome"/>
</dbReference>
<protein>
    <submittedName>
        <fullName evidence="2">Alpha/beta fold hydrolase</fullName>
    </submittedName>
</protein>
<evidence type="ECO:0000313" key="3">
    <source>
        <dbReference type="Proteomes" id="UP001237292"/>
    </source>
</evidence>
<proteinExistence type="predicted"/>
<evidence type="ECO:0000259" key="1">
    <source>
        <dbReference type="Pfam" id="PF12146"/>
    </source>
</evidence>
<dbReference type="GO" id="GO:0016787">
    <property type="term" value="F:hydrolase activity"/>
    <property type="evidence" value="ECO:0007669"/>
    <property type="project" value="UniProtKB-KW"/>
</dbReference>
<reference evidence="2 3" key="1">
    <citation type="journal article" date="2023" name="Access Microbiol">
        <title>The genome of a steinernematid-associated Pseudomonas piscis bacterium encodes the biosynthesis of insect toxins.</title>
        <authorList>
            <person name="Awori R.M."/>
            <person name="Hendre P."/>
            <person name="Amugune N.O."/>
        </authorList>
    </citation>
    <scope>NUCLEOTIDE SEQUENCE [LARGE SCALE GENOMIC DNA]</scope>
    <source>
        <strain evidence="2 3">75</strain>
    </source>
</reference>
<sequence>MSREVEIQCADGVLLPGDYHDAQGPAQGVILVSGALGVRRGFYRAFADLAAQGGFDVLLYSYRGAQDELPSNVRCSLADWGVQDISAAIEFCSAERPALPLYFIGHSIGAQLLGLSPAAGQLRAAAFICGSFPYWKRWTGLERLRMGLLFGLLIPLVARFSATFPARLLGLGNQNLPSRLMLEWSRWVREPDYLLAERFGLARRGGYEGLAIPLVSWVFDDDNYVPWAAAQRMHDAYPAAALQVKRTPRTAGAVGHFGFFRSAALQGELLQQLRSCSG</sequence>
<organism evidence="2 3">
    <name type="scientific">Pseudomonas piscis</name>
    <dbReference type="NCBI Taxonomy" id="2614538"/>
    <lineage>
        <taxon>Bacteria</taxon>
        <taxon>Pseudomonadati</taxon>
        <taxon>Pseudomonadota</taxon>
        <taxon>Gammaproteobacteria</taxon>
        <taxon>Pseudomonadales</taxon>
        <taxon>Pseudomonadaceae</taxon>
        <taxon>Pseudomonas</taxon>
    </lineage>
</organism>
<evidence type="ECO:0000313" key="2">
    <source>
        <dbReference type="EMBL" id="WMN14870.1"/>
    </source>
</evidence>
<dbReference type="PIRSF" id="PIRSF037442">
    <property type="entry name" value="UCP037442_abhydr"/>
    <property type="match status" value="1"/>
</dbReference>
<dbReference type="InterPro" id="IPR022742">
    <property type="entry name" value="Hydrolase_4"/>
</dbReference>
<dbReference type="InterPro" id="IPR017208">
    <property type="entry name" value="UCP037442_abhydr"/>
</dbReference>
<dbReference type="Gene3D" id="3.40.50.1820">
    <property type="entry name" value="alpha/beta hydrolase"/>
    <property type="match status" value="1"/>
</dbReference>
<dbReference type="SUPFAM" id="SSF53474">
    <property type="entry name" value="alpha/beta-Hydrolases"/>
    <property type="match status" value="1"/>
</dbReference>
<name>A0ABY9N8X9_9PSED</name>
<dbReference type="EMBL" id="CP133164">
    <property type="protein sequence ID" value="WMN14870.1"/>
    <property type="molecule type" value="Genomic_DNA"/>
</dbReference>
<gene>
    <name evidence="2" type="ORF">QL104_15950</name>
</gene>
<accession>A0ABY9N8X9</accession>
<keyword evidence="2" id="KW-0378">Hydrolase</keyword>
<keyword evidence="3" id="KW-1185">Reference proteome</keyword>
<dbReference type="Pfam" id="PF12146">
    <property type="entry name" value="Hydrolase_4"/>
    <property type="match status" value="1"/>
</dbReference>
<dbReference type="InterPro" id="IPR029058">
    <property type="entry name" value="AB_hydrolase_fold"/>
</dbReference>
<feature type="domain" description="Serine aminopeptidase S33" evidence="1">
    <location>
        <begin position="27"/>
        <end position="112"/>
    </location>
</feature>